<dbReference type="GO" id="GO:0051287">
    <property type="term" value="F:NAD binding"/>
    <property type="evidence" value="ECO:0007669"/>
    <property type="project" value="InterPro"/>
</dbReference>
<keyword evidence="5 6" id="KW-0560">Oxidoreductase</keyword>
<dbReference type="Gene3D" id="3.40.50.720">
    <property type="entry name" value="NAD(P)-binding Rossmann-like Domain"/>
    <property type="match status" value="1"/>
</dbReference>
<keyword evidence="9" id="KW-1185">Reference proteome</keyword>
<dbReference type="CDD" id="cd23935">
    <property type="entry name" value="AGPR_2_C"/>
    <property type="match status" value="1"/>
</dbReference>
<dbReference type="GO" id="GO:0003942">
    <property type="term" value="F:N-acetyl-gamma-glutamyl-phosphate reductase activity"/>
    <property type="evidence" value="ECO:0007669"/>
    <property type="project" value="UniProtKB-UniRule"/>
</dbReference>
<dbReference type="HAMAP" id="MF_01110">
    <property type="entry name" value="ArgC_type2"/>
    <property type="match status" value="1"/>
</dbReference>
<accession>A0A4V2J3B2</accession>
<keyword evidence="3 6" id="KW-0028">Amino-acid biosynthesis</keyword>
<dbReference type="PANTHER" id="PTHR32338">
    <property type="entry name" value="N-ACETYL-GAMMA-GLUTAMYL-PHOSPHATE REDUCTASE, CHLOROPLASTIC-RELATED-RELATED"/>
    <property type="match status" value="1"/>
</dbReference>
<keyword evidence="2 6" id="KW-0055">Arginine biosynthesis</keyword>
<name>A0A4V2J3B2_9BACL</name>
<gene>
    <name evidence="6 8" type="primary">argC</name>
    <name evidence="8" type="ORF">EYB31_32080</name>
</gene>
<dbReference type="InterPro" id="IPR058924">
    <property type="entry name" value="AGPR_dimerisation_dom"/>
</dbReference>
<dbReference type="OrthoDB" id="9801289at2"/>
<evidence type="ECO:0000256" key="1">
    <source>
        <dbReference type="ARBA" id="ARBA00022490"/>
    </source>
</evidence>
<dbReference type="InterPro" id="IPR036291">
    <property type="entry name" value="NAD(P)-bd_dom_sf"/>
</dbReference>
<dbReference type="InterPro" id="IPR010136">
    <property type="entry name" value="AGPR_type-2"/>
</dbReference>
<dbReference type="SUPFAM" id="SSF51735">
    <property type="entry name" value="NAD(P)-binding Rossmann-fold domains"/>
    <property type="match status" value="1"/>
</dbReference>
<organism evidence="8 9">
    <name type="scientific">Paenibacillus thalictri</name>
    <dbReference type="NCBI Taxonomy" id="2527873"/>
    <lineage>
        <taxon>Bacteria</taxon>
        <taxon>Bacillati</taxon>
        <taxon>Bacillota</taxon>
        <taxon>Bacilli</taxon>
        <taxon>Bacillales</taxon>
        <taxon>Paenibacillaceae</taxon>
        <taxon>Paenibacillus</taxon>
    </lineage>
</organism>
<protein>
    <recommendedName>
        <fullName evidence="6">N-acetyl-gamma-glutamyl-phosphate reductase</fullName>
        <shortName evidence="6">AGPR</shortName>
        <ecNumber evidence="6">1.2.1.38</ecNumber>
    </recommendedName>
    <alternativeName>
        <fullName evidence="6">N-acetyl-glutamate semialdehyde dehydrogenase</fullName>
        <shortName evidence="6">NAGSA dehydrogenase</shortName>
    </alternativeName>
</protein>
<feature type="domain" description="Semialdehyde dehydrogenase NAD-binding" evidence="7">
    <location>
        <begin position="4"/>
        <end position="107"/>
    </location>
</feature>
<comment type="subcellular location">
    <subcellularLocation>
        <location evidence="6">Cytoplasm</location>
    </subcellularLocation>
</comment>
<dbReference type="Gene3D" id="3.30.360.10">
    <property type="entry name" value="Dihydrodipicolinate Reductase, domain 2"/>
    <property type="match status" value="1"/>
</dbReference>
<dbReference type="InterPro" id="IPR000534">
    <property type="entry name" value="Semialdehyde_DH_NAD-bd"/>
</dbReference>
<evidence type="ECO:0000313" key="8">
    <source>
        <dbReference type="EMBL" id="TBL70882.1"/>
    </source>
</evidence>
<dbReference type="SUPFAM" id="SSF55347">
    <property type="entry name" value="Glyceraldehyde-3-phosphate dehydrogenase-like, C-terminal domain"/>
    <property type="match status" value="1"/>
</dbReference>
<evidence type="ECO:0000256" key="5">
    <source>
        <dbReference type="ARBA" id="ARBA00023002"/>
    </source>
</evidence>
<dbReference type="UniPathway" id="UPA00068">
    <property type="reaction ID" value="UER00108"/>
</dbReference>
<sequence length="316" mass="34776">MSIAVFVDGQEGTTGLKLNDYLCKFPDIELLKIDPAKRKDPAARSLLLNEADIAFLCLPDDAARQSVSLVTNPKTKIINSSTAFRTDPSWVYGLPELKGQRDRIRSAARVSVPGCHATGFILSIRPLVEAGLLPPDYPIACHSVSGYSGAGKSKIEMYENEDLAAEKKLNVPRHYALLHNHKHLPEMRVFSGLAHEPEFTPIIARYAQGSAVVVPLAARYLNQTASAQQVHETLAAYYEGEPFVRVMPFESDAALDDGYFKITELNNTNRLELFVYGDNSHIKIVSRFDNLGKGAAGAAVQNMNLMLGYDEQRGLV</sequence>
<dbReference type="NCBIfam" id="TIGR01851">
    <property type="entry name" value="argC_other"/>
    <property type="match status" value="1"/>
</dbReference>
<evidence type="ECO:0000313" key="9">
    <source>
        <dbReference type="Proteomes" id="UP000293142"/>
    </source>
</evidence>
<evidence type="ECO:0000256" key="4">
    <source>
        <dbReference type="ARBA" id="ARBA00022857"/>
    </source>
</evidence>
<reference evidence="8 9" key="1">
    <citation type="submission" date="2019-02" db="EMBL/GenBank/DDBJ databases">
        <title>Paenibacillus sp. nov., isolated from surface-sterilized tissue of Thalictrum simplex L.</title>
        <authorList>
            <person name="Tuo L."/>
        </authorList>
    </citation>
    <scope>NUCLEOTIDE SEQUENCE [LARGE SCALE GENOMIC DNA]</scope>
    <source>
        <strain evidence="8 9">N2SHLJ1</strain>
    </source>
</reference>
<dbReference type="EC" id="1.2.1.38" evidence="6"/>
<dbReference type="Pfam" id="PF22698">
    <property type="entry name" value="Semialdhyde_dhC_1"/>
    <property type="match status" value="1"/>
</dbReference>
<proteinExistence type="inferred from homology"/>
<dbReference type="EMBL" id="SIRE01000029">
    <property type="protein sequence ID" value="TBL70882.1"/>
    <property type="molecule type" value="Genomic_DNA"/>
</dbReference>
<comment type="pathway">
    <text evidence="6">Amino-acid biosynthesis; L-arginine biosynthesis; N(2)-acetyl-L-ornithine from L-glutamate: step 3/4.</text>
</comment>
<comment type="caution">
    <text evidence="8">The sequence shown here is derived from an EMBL/GenBank/DDBJ whole genome shotgun (WGS) entry which is preliminary data.</text>
</comment>
<comment type="function">
    <text evidence="6">Catalyzes the NADPH-dependent reduction of N-acetyl-5-glutamyl phosphate to yield N-acetyl-L-glutamate 5-semialdehyde.</text>
</comment>
<comment type="similarity">
    <text evidence="6">Belongs to the NAGSA dehydrogenase family. Type 2 subfamily.</text>
</comment>
<evidence type="ECO:0000256" key="6">
    <source>
        <dbReference type="HAMAP-Rule" id="MF_01110"/>
    </source>
</evidence>
<dbReference type="GO" id="GO:0005737">
    <property type="term" value="C:cytoplasm"/>
    <property type="evidence" value="ECO:0007669"/>
    <property type="project" value="UniProtKB-SubCell"/>
</dbReference>
<evidence type="ECO:0000256" key="2">
    <source>
        <dbReference type="ARBA" id="ARBA00022571"/>
    </source>
</evidence>
<feature type="active site" evidence="6">
    <location>
        <position position="115"/>
    </location>
</feature>
<keyword evidence="4 6" id="KW-0521">NADP</keyword>
<dbReference type="GO" id="GO:0006526">
    <property type="term" value="P:L-arginine biosynthetic process"/>
    <property type="evidence" value="ECO:0007669"/>
    <property type="project" value="UniProtKB-UniRule"/>
</dbReference>
<dbReference type="RefSeq" id="WP_131017599.1">
    <property type="nucleotide sequence ID" value="NZ_SIRE01000029.1"/>
</dbReference>
<evidence type="ECO:0000256" key="3">
    <source>
        <dbReference type="ARBA" id="ARBA00022605"/>
    </source>
</evidence>
<dbReference type="Proteomes" id="UP000293142">
    <property type="component" value="Unassembled WGS sequence"/>
</dbReference>
<keyword evidence="1 6" id="KW-0963">Cytoplasm</keyword>
<evidence type="ECO:0000259" key="7">
    <source>
        <dbReference type="SMART" id="SM00859"/>
    </source>
</evidence>
<dbReference type="PANTHER" id="PTHR32338:SF10">
    <property type="entry name" value="N-ACETYL-GAMMA-GLUTAMYL-PHOSPHATE REDUCTASE, CHLOROPLASTIC-RELATED"/>
    <property type="match status" value="1"/>
</dbReference>
<dbReference type="Pfam" id="PF01118">
    <property type="entry name" value="Semialdhyde_dh"/>
    <property type="match status" value="1"/>
</dbReference>
<dbReference type="InterPro" id="IPR050085">
    <property type="entry name" value="AGPR"/>
</dbReference>
<dbReference type="CDD" id="cd17896">
    <property type="entry name" value="AGPR_2_N"/>
    <property type="match status" value="1"/>
</dbReference>
<dbReference type="AlphaFoldDB" id="A0A4V2J3B2"/>
<dbReference type="SMART" id="SM00859">
    <property type="entry name" value="Semialdhyde_dh"/>
    <property type="match status" value="1"/>
</dbReference>
<comment type="catalytic activity">
    <reaction evidence="6">
        <text>N-acetyl-L-glutamate 5-semialdehyde + phosphate + NADP(+) = N-acetyl-L-glutamyl 5-phosphate + NADPH + H(+)</text>
        <dbReference type="Rhea" id="RHEA:21588"/>
        <dbReference type="ChEBI" id="CHEBI:15378"/>
        <dbReference type="ChEBI" id="CHEBI:29123"/>
        <dbReference type="ChEBI" id="CHEBI:43474"/>
        <dbReference type="ChEBI" id="CHEBI:57783"/>
        <dbReference type="ChEBI" id="CHEBI:57936"/>
        <dbReference type="ChEBI" id="CHEBI:58349"/>
        <dbReference type="EC" id="1.2.1.38"/>
    </reaction>
</comment>